<accession>A0ABR5VCA2</accession>
<dbReference type="Proteomes" id="UP000070339">
    <property type="component" value="Unassembled WGS sequence"/>
</dbReference>
<reference evidence="1 2" key="1">
    <citation type="journal article" date="2016" name="Int. J. Syst. Evol. Microbiol.">
        <title>Resolving the Complexity of Human Skin Metagenomes Using Single-Molecule Sequencing.</title>
        <authorList>
            <consortium name="NISC Comparative Sequencing Program"/>
            <person name="Tsai Y.C."/>
            <person name="Conlan S."/>
            <person name="Deming C."/>
            <person name="Segre J.A."/>
            <person name="Kong H.H."/>
            <person name="Korlach J."/>
            <person name="Oh J."/>
        </authorList>
    </citation>
    <scope>NUCLEOTIDE SEQUENCE [LARGE SCALE GENOMIC DNA]</scope>
    <source>
        <strain evidence="1 2">1B08</strain>
    </source>
</reference>
<comment type="caution">
    <text evidence="1">The sequence shown here is derived from an EMBL/GenBank/DDBJ whole genome shotgun (WGS) entry which is preliminary data.</text>
</comment>
<name>A0ABR5VCA2_9CORY</name>
<sequence length="41" mass="4341">MLVDSSDEQAVTLNSVAAAATEAMMLCARTRGRSPCLVDQQ</sequence>
<keyword evidence="2" id="KW-1185">Reference proteome</keyword>
<evidence type="ECO:0000313" key="1">
    <source>
        <dbReference type="EMBL" id="KXU18978.1"/>
    </source>
</evidence>
<protein>
    <submittedName>
        <fullName evidence="1">Uncharacterized protein</fullName>
    </submittedName>
</protein>
<organism evidence="1 2">
    <name type="scientific">Corynebacterium simulans</name>
    <dbReference type="NCBI Taxonomy" id="146827"/>
    <lineage>
        <taxon>Bacteria</taxon>
        <taxon>Bacillati</taxon>
        <taxon>Actinomycetota</taxon>
        <taxon>Actinomycetes</taxon>
        <taxon>Mycobacteriales</taxon>
        <taxon>Corynebacteriaceae</taxon>
        <taxon>Corynebacterium</taxon>
    </lineage>
</organism>
<evidence type="ECO:0000313" key="2">
    <source>
        <dbReference type="Proteomes" id="UP000070339"/>
    </source>
</evidence>
<gene>
    <name evidence="1" type="ORF">WM41_0511</name>
</gene>
<dbReference type="EMBL" id="LTEB01000014">
    <property type="protein sequence ID" value="KXU18978.1"/>
    <property type="molecule type" value="Genomic_DNA"/>
</dbReference>
<proteinExistence type="predicted"/>